<reference evidence="5 6" key="1">
    <citation type="submission" date="2018-06" db="EMBL/GenBank/DDBJ databases">
        <title>Chryseolinea flavus sp. nov., a member of the phylum Bacteroidetes isolated from soil.</title>
        <authorList>
            <person name="Li Y."/>
            <person name="Wang J."/>
        </authorList>
    </citation>
    <scope>NUCLEOTIDE SEQUENCE [LARGE SCALE GENOMIC DNA]</scope>
    <source>
        <strain evidence="5 6">SDU1-6</strain>
    </source>
</reference>
<evidence type="ECO:0000313" key="6">
    <source>
        <dbReference type="Proteomes" id="UP000251889"/>
    </source>
</evidence>
<dbReference type="InterPro" id="IPR050309">
    <property type="entry name" value="Type-B_Carboxylest/Lipase"/>
</dbReference>
<dbReference type="PANTHER" id="PTHR11559">
    <property type="entry name" value="CARBOXYLESTERASE"/>
    <property type="match status" value="1"/>
</dbReference>
<dbReference type="PROSITE" id="PS00122">
    <property type="entry name" value="CARBOXYLESTERASE_B_1"/>
    <property type="match status" value="1"/>
</dbReference>
<sequence>MNRRSFIKKSGLTSIGLGAVSPVLKKARCSGHAHASIVARADHAVVETTAGKIRGYQDHGIFTFKGIPYAATTALQNRFSPPKSVTPWTGIRDALAYGPICPQRPNKGWASEEYAFLFQWVDGYQGEDCLRVNVWSTRLDKHAKKPVMFWIHGGGFFSGSSQEHPSYDGRNLSAFGDVVVISVNHRLNVFGFLDLSAYGDQYAASGNGGMLDLIAALQWVKNNVENFGGDPNNVTLFGQSGGASKITTLMNMPLAKGLFHKAISQSSSVAKIASREYASALTKNVLAYLDISARNIDTLHQVDYRRLIEAAIVAEKKVSESAVGKKVPRSGWQPVMDGVIIPSHPFYPNAPEFSADVPMMIGSNRHEWSASIGDSAMEALTDEGLRKKLMERYPEKGEAFYQVCKHIYPHAKPVEILSFLNPYNPMAHVLAEVKSAQQQANVYLYMFAWETKLLDGRPRAYHCSEIPFIFYNTDRCATMTGATEEARLLSEKVAKAWINFARTGNPNHHGLPEWPAFKQSNGATMIFNNVCEVKRDPDRAFRKFYLTL</sequence>
<dbReference type="RefSeq" id="WP_112746979.1">
    <property type="nucleotide sequence ID" value="NZ_QMFY01000005.1"/>
</dbReference>
<keyword evidence="6" id="KW-1185">Reference proteome</keyword>
<dbReference type="AlphaFoldDB" id="A0A364Y2B6"/>
<gene>
    <name evidence="5" type="ORF">DQQ10_11280</name>
</gene>
<evidence type="ECO:0000256" key="1">
    <source>
        <dbReference type="ARBA" id="ARBA00005964"/>
    </source>
</evidence>
<dbReference type="InterPro" id="IPR002018">
    <property type="entry name" value="CarbesteraseB"/>
</dbReference>
<dbReference type="Pfam" id="PF00135">
    <property type="entry name" value="COesterase"/>
    <property type="match status" value="1"/>
</dbReference>
<feature type="domain" description="Carboxylesterase type B" evidence="4">
    <location>
        <begin position="43"/>
        <end position="534"/>
    </location>
</feature>
<dbReference type="SUPFAM" id="SSF53474">
    <property type="entry name" value="alpha/beta-Hydrolases"/>
    <property type="match status" value="1"/>
</dbReference>
<dbReference type="Proteomes" id="UP000251889">
    <property type="component" value="Unassembled WGS sequence"/>
</dbReference>
<keyword evidence="2 3" id="KW-0378">Hydrolase</keyword>
<evidence type="ECO:0000256" key="2">
    <source>
        <dbReference type="ARBA" id="ARBA00022801"/>
    </source>
</evidence>
<dbReference type="OrthoDB" id="9775851at2"/>
<comment type="caution">
    <text evidence="5">The sequence shown here is derived from an EMBL/GenBank/DDBJ whole genome shotgun (WGS) entry which is preliminary data.</text>
</comment>
<protein>
    <recommendedName>
        <fullName evidence="3">Carboxylic ester hydrolase</fullName>
        <ecNumber evidence="3">3.1.1.-</ecNumber>
    </recommendedName>
</protein>
<dbReference type="Gene3D" id="3.40.50.1820">
    <property type="entry name" value="alpha/beta hydrolase"/>
    <property type="match status" value="1"/>
</dbReference>
<evidence type="ECO:0000259" key="4">
    <source>
        <dbReference type="Pfam" id="PF00135"/>
    </source>
</evidence>
<dbReference type="InterPro" id="IPR019826">
    <property type="entry name" value="Carboxylesterase_B_AS"/>
</dbReference>
<accession>A0A364Y2B6</accession>
<proteinExistence type="inferred from homology"/>
<dbReference type="InterPro" id="IPR029058">
    <property type="entry name" value="AB_hydrolase_fold"/>
</dbReference>
<comment type="similarity">
    <text evidence="1 3">Belongs to the type-B carboxylesterase/lipase family.</text>
</comment>
<dbReference type="EC" id="3.1.1.-" evidence="3"/>
<organism evidence="5 6">
    <name type="scientific">Pseudochryseolinea flava</name>
    <dbReference type="NCBI Taxonomy" id="2059302"/>
    <lineage>
        <taxon>Bacteria</taxon>
        <taxon>Pseudomonadati</taxon>
        <taxon>Bacteroidota</taxon>
        <taxon>Cytophagia</taxon>
        <taxon>Cytophagales</taxon>
        <taxon>Fulvivirgaceae</taxon>
        <taxon>Pseudochryseolinea</taxon>
    </lineage>
</organism>
<name>A0A364Y2B6_9BACT</name>
<dbReference type="EMBL" id="QMFY01000005">
    <property type="protein sequence ID" value="RAW00822.1"/>
    <property type="molecule type" value="Genomic_DNA"/>
</dbReference>
<dbReference type="GO" id="GO:0016787">
    <property type="term" value="F:hydrolase activity"/>
    <property type="evidence" value="ECO:0007669"/>
    <property type="project" value="UniProtKB-KW"/>
</dbReference>
<evidence type="ECO:0000313" key="5">
    <source>
        <dbReference type="EMBL" id="RAW00822.1"/>
    </source>
</evidence>
<evidence type="ECO:0000256" key="3">
    <source>
        <dbReference type="RuleBase" id="RU361235"/>
    </source>
</evidence>